<organism evidence="1 2">
    <name type="scientific">Euplotes crassus</name>
    <dbReference type="NCBI Taxonomy" id="5936"/>
    <lineage>
        <taxon>Eukaryota</taxon>
        <taxon>Sar</taxon>
        <taxon>Alveolata</taxon>
        <taxon>Ciliophora</taxon>
        <taxon>Intramacronucleata</taxon>
        <taxon>Spirotrichea</taxon>
        <taxon>Hypotrichia</taxon>
        <taxon>Euplotida</taxon>
        <taxon>Euplotidae</taxon>
        <taxon>Moneuplotes</taxon>
    </lineage>
</organism>
<dbReference type="EMBL" id="CAMPGE010003400">
    <property type="protein sequence ID" value="CAI2362234.1"/>
    <property type="molecule type" value="Genomic_DNA"/>
</dbReference>
<evidence type="ECO:0000313" key="2">
    <source>
        <dbReference type="Proteomes" id="UP001295684"/>
    </source>
</evidence>
<dbReference type="AlphaFoldDB" id="A0AAD1X647"/>
<proteinExistence type="predicted"/>
<name>A0AAD1X647_EUPCR</name>
<protein>
    <submittedName>
        <fullName evidence="1">Uncharacterized protein</fullName>
    </submittedName>
</protein>
<gene>
    <name evidence="1" type="ORF">ECRASSUSDP1_LOCUS3556</name>
</gene>
<sequence length="574" mass="67330">METYEEDLMVFETVALKEALHELLLHMRCSQEGCKEVAKLMYKNTEHDKDLRCGEDFALADCSKDYKPLDDYWPEIEEKVDNLQHLIRQTQVLLSAMGDQYYVTKFSEKERKGIDLITRRLHRWVSMFPIKIYGLKNDSNFDVFIEMHKESKSVESDTTKLNQIVGPLLALIYSTSVLKQISSFECDKTDDLEGSMANLEENKQEIFQKSNGPLLLEAKRVSELESKFSYDNSEMSEVREERTAFHLKDVEEEKELRDPTEKTLLTDIARTEESKEMSNSIVTVFAATFDDISNCSVNYKDLIDFMHDIRDSNLELREEIDNYMEKNDLKPSQEYENNRVVPDIKEVTEIIRSTKIDKNCELNTKFKLVLDLRRNKKPCRNFMREVKEFQMPKIHSLTVKNIHRIEPNDFNDYQVFMRHTMASDIREFFFHTGNDIALAQFNHSISNILTLVNYQALFSNFILTNEDLVNIFINLVKSKHLEFDGCNFEMVTEDLNLTQVCDSRLESITIRITNKKGTEEKVMQFLRILCLSLKKTPVRASLNVLYIPKFLNISEVKTLFKDNRYRLKDIQCNT</sequence>
<reference evidence="1" key="1">
    <citation type="submission" date="2023-07" db="EMBL/GenBank/DDBJ databases">
        <authorList>
            <consortium name="AG Swart"/>
            <person name="Singh M."/>
            <person name="Singh A."/>
            <person name="Seah K."/>
            <person name="Emmerich C."/>
        </authorList>
    </citation>
    <scope>NUCLEOTIDE SEQUENCE</scope>
    <source>
        <strain evidence="1">DP1</strain>
    </source>
</reference>
<dbReference type="Proteomes" id="UP001295684">
    <property type="component" value="Unassembled WGS sequence"/>
</dbReference>
<keyword evidence="2" id="KW-1185">Reference proteome</keyword>
<evidence type="ECO:0000313" key="1">
    <source>
        <dbReference type="EMBL" id="CAI2362234.1"/>
    </source>
</evidence>
<comment type="caution">
    <text evidence="1">The sequence shown here is derived from an EMBL/GenBank/DDBJ whole genome shotgun (WGS) entry which is preliminary data.</text>
</comment>
<accession>A0AAD1X647</accession>